<comment type="caution">
    <text evidence="4">The sequence shown here is derived from an EMBL/GenBank/DDBJ whole genome shotgun (WGS) entry which is preliminary data.</text>
</comment>
<dbReference type="EMBL" id="RCCB01000010">
    <property type="protein sequence ID" value="RLJ35458.1"/>
    <property type="molecule type" value="Genomic_DNA"/>
</dbReference>
<dbReference type="RefSeq" id="WP_101471093.1">
    <property type="nucleotide sequence ID" value="NZ_PJND01000007.1"/>
</dbReference>
<sequence>MKKIFSTIAFLLAITMYGQDQNYVKTTVYKHPASTPLENPTAQQAAVEINYLDGLGRPLQRRSYRQSGTGTDLVTHFAYDAFGMQTKEYLPYPSQSASLAYDSNALAEVQGYYGTPPPSSGVEATGNPYRETLYENSHLNRVLKQAAPGNPWAMGSGHEIKMGYDTNTAADGVKNYTATAVWNGSTKIYDVSLSSANYAAGQLYKNITKNENWTSGTDNTTEEFSDKEGQLVLKRTYDAGQRHDTYYVYDQFGNLSYVFPPLADNPLAQLEDLCYQYKYDHRNRLVEKKLPGRQWQFMAYDKMDRLVATGPTTSPFDGSGTGAMFTKYDVFGRVAYTGWLQNAGTRSSIQTTVDSYASQWEIRSPQMVDNISIGYSNKAYPTATNGLSVLTINWYDDYSYPEAPDTFGTVEGQTVFYNNGTEKPKGLPTGTWTRALQEPSYAKRELTATLYDIKARPISVITTNYLGGYTITDSKLDFSGRPEYTVTRHRMGDDGAEVSIREDFTYDLQDRPLSHTHKIGDLPTELLSLNSYDKLGKLVSRKTGGNDLTGGTFYQKVDYSYNIRGWLKGINSIENFATDDAGSDLFAFAIRYNDLNGSYDPTLKALYNGNICETRWISKSDSRERSYSYSYDALDRLRKASYFKEHAYTKSYDETMDYDKNGNIQNMVRFGDLDYAGFAIQIDELKYEYIHNRLNKVTDHSLHPAGFKDGANMGSEYDYDANGNMISDGNKRIGSVTYNHMDLPIEISFTTGEKINYLYDALGTKLKKTVVRTTGNTVTDYLSGFQYIDEKLDFFPTAEGYVKCFPATESRPARYSYAFNLKDHLGNIRLSYGMDWEKGGLVILEENHYYPFGLKHEKYNSDKYEYVADHKDDTPYPVGIEPIGPQQRRSYQYKYQGQERQDELGLNWDSFKWRNYDFALGRFMSVDPLAESYSYQSPYNFAENRVVDGNELEGLEWAPTGDKQESFEDRLNRGMLTGAANRLADYADFAVTVVTDPGTALKQTGAAIGNSVGATIGLIQDPVGAFNGTKQAMETKMNSTPDPVDGMGQFMGSLLTDMVTAEAIGAGFARLFSVGSKTSVAESTVTNNSVAVSKPVNGNSKASTKAQHLYEIYETSNSNVVKTGVSGGKVSKAGKSYRATSQVNKLNKAAGTKKYDSRIVKKVPEGEGARKKILDAEKKNADKNRETLDPAIHKTP</sequence>
<proteinExistence type="predicted"/>
<evidence type="ECO:0000313" key="4">
    <source>
        <dbReference type="EMBL" id="RLJ35458.1"/>
    </source>
</evidence>
<reference evidence="4 6" key="2">
    <citation type="submission" date="2018-10" db="EMBL/GenBank/DDBJ databases">
        <title>Genomic Encyclopedia of Archaeal and Bacterial Type Strains, Phase II (KMG-II): from individual species to whole genera.</title>
        <authorList>
            <person name="Goeker M."/>
        </authorList>
    </citation>
    <scope>NUCLEOTIDE SEQUENCE [LARGE SCALE GENOMIC DNA]</scope>
    <source>
        <strain evidence="4 6">DSM 21886</strain>
    </source>
</reference>
<dbReference type="AlphaFoldDB" id="A0A497V3Z9"/>
<feature type="region of interest" description="Disordered" evidence="1">
    <location>
        <begin position="1161"/>
        <end position="1196"/>
    </location>
</feature>
<dbReference type="Pfam" id="PF20041">
    <property type="entry name" value="DUF6443"/>
    <property type="match status" value="1"/>
</dbReference>
<gene>
    <name evidence="3" type="ORF">B0G92_0669</name>
    <name evidence="4" type="ORF">CLV50_0837</name>
</gene>
<name>A0A497V3Z9_9FLAO</name>
<protein>
    <submittedName>
        <fullName evidence="4">RHS repeat-associated protein</fullName>
    </submittedName>
</protein>
<accession>A0A497V3Z9</accession>
<evidence type="ECO:0000313" key="5">
    <source>
        <dbReference type="Proteomes" id="UP000233767"/>
    </source>
</evidence>
<feature type="domain" description="DUF6443" evidence="2">
    <location>
        <begin position="25"/>
        <end position="165"/>
    </location>
</feature>
<dbReference type="Proteomes" id="UP000275027">
    <property type="component" value="Unassembled WGS sequence"/>
</dbReference>
<reference evidence="3 5" key="1">
    <citation type="submission" date="2017-12" db="EMBL/GenBank/DDBJ databases">
        <title>Genomic Encyclopedia of Type Strains, Phase III (KMG-III): the genomes of soil and plant-associated and newly described type strains.</title>
        <authorList>
            <person name="Whitman W."/>
        </authorList>
    </citation>
    <scope>NUCLEOTIDE SEQUENCE [LARGE SCALE GENOMIC DNA]</scope>
    <source>
        <strain evidence="3 5">IP-10</strain>
    </source>
</reference>
<evidence type="ECO:0000259" key="2">
    <source>
        <dbReference type="Pfam" id="PF20041"/>
    </source>
</evidence>
<dbReference type="InterPro" id="IPR045619">
    <property type="entry name" value="DUF6443"/>
</dbReference>
<evidence type="ECO:0000313" key="3">
    <source>
        <dbReference type="EMBL" id="PKW29040.1"/>
    </source>
</evidence>
<organism evidence="4 6">
    <name type="scientific">Flavobacterium lindanitolerans</name>
    <dbReference type="NCBI Taxonomy" id="428988"/>
    <lineage>
        <taxon>Bacteria</taxon>
        <taxon>Pseudomonadati</taxon>
        <taxon>Bacteroidota</taxon>
        <taxon>Flavobacteriia</taxon>
        <taxon>Flavobacteriales</taxon>
        <taxon>Flavobacteriaceae</taxon>
        <taxon>Flavobacterium</taxon>
    </lineage>
</organism>
<keyword evidence="5" id="KW-1185">Reference proteome</keyword>
<evidence type="ECO:0000256" key="1">
    <source>
        <dbReference type="SAM" id="MobiDB-lite"/>
    </source>
</evidence>
<evidence type="ECO:0000313" key="6">
    <source>
        <dbReference type="Proteomes" id="UP000275027"/>
    </source>
</evidence>
<dbReference type="Gene3D" id="2.180.10.10">
    <property type="entry name" value="RHS repeat-associated core"/>
    <property type="match status" value="1"/>
</dbReference>
<dbReference type="Proteomes" id="UP000233767">
    <property type="component" value="Unassembled WGS sequence"/>
</dbReference>
<dbReference type="EMBL" id="PJND01000007">
    <property type="protein sequence ID" value="PKW29040.1"/>
    <property type="molecule type" value="Genomic_DNA"/>
</dbReference>